<reference evidence="2 3" key="1">
    <citation type="submission" date="2020-01" db="EMBL/GenBank/DDBJ databases">
        <authorList>
            <consortium name="DOE Joint Genome Institute"/>
            <person name="Haridas S."/>
            <person name="Albert R."/>
            <person name="Binder M."/>
            <person name="Bloem J."/>
            <person name="Labutti K."/>
            <person name="Salamov A."/>
            <person name="Andreopoulos B."/>
            <person name="Baker S.E."/>
            <person name="Barry K."/>
            <person name="Bills G."/>
            <person name="Bluhm B.H."/>
            <person name="Cannon C."/>
            <person name="Castanera R."/>
            <person name="Culley D.E."/>
            <person name="Daum C."/>
            <person name="Ezra D."/>
            <person name="Gonzalez J.B."/>
            <person name="Henrissat B."/>
            <person name="Kuo A."/>
            <person name="Liang C."/>
            <person name="Lipzen A."/>
            <person name="Lutzoni F."/>
            <person name="Magnuson J."/>
            <person name="Mondo S."/>
            <person name="Nolan M."/>
            <person name="Ohm R."/>
            <person name="Pangilinan J."/>
            <person name="Park H.-J.H."/>
            <person name="Ramirez L."/>
            <person name="Alfaro M."/>
            <person name="Sun H."/>
            <person name="Tritt A."/>
            <person name="Yoshinaga Y."/>
            <person name="Zwiers L.-H.L."/>
            <person name="Turgeon B.G."/>
            <person name="Goodwin S.B."/>
            <person name="Spatafora J.W."/>
            <person name="Crous P.W."/>
            <person name="Grigoriev I.V."/>
        </authorList>
    </citation>
    <scope>NUCLEOTIDE SEQUENCE [LARGE SCALE GENOMIC DNA]</scope>
    <source>
        <strain evidence="2 3">CBS 611.86</strain>
    </source>
</reference>
<dbReference type="EMBL" id="JAADJZ010000021">
    <property type="protein sequence ID" value="KAF2867938.1"/>
    <property type="molecule type" value="Genomic_DNA"/>
</dbReference>
<dbReference type="PANTHER" id="PTHR39697:SF1">
    <property type="entry name" value="RICIN B LECTIN DOMAIN-CONTAINING PROTEIN"/>
    <property type="match status" value="1"/>
</dbReference>
<accession>A0A7C8M458</accession>
<dbReference type="Proteomes" id="UP000481861">
    <property type="component" value="Unassembled WGS sequence"/>
</dbReference>
<comment type="caution">
    <text evidence="2">The sequence shown here is derived from an EMBL/GenBank/DDBJ whole genome shotgun (WGS) entry which is preliminary data.</text>
</comment>
<dbReference type="OrthoDB" id="5289641at2759"/>
<proteinExistence type="predicted"/>
<sequence>MSLNQIEPKAFTDDDNDNSTTIFTPPQTIIADFLEAPARSAVPWAGSTFIIRCMSTHKVLTLVGGRIMLAPRGGGAGTIRWECVENHGWLGFRDPATHLFLGHSDHDMCCRAPHHDEWERFIAQATPDGGYVLSMPHWWKLCPVGLRGDQLVKYADGSLYSGVVWQFEKVGA</sequence>
<feature type="region of interest" description="Disordered" evidence="1">
    <location>
        <begin position="1"/>
        <end position="20"/>
    </location>
</feature>
<evidence type="ECO:0000313" key="3">
    <source>
        <dbReference type="Proteomes" id="UP000481861"/>
    </source>
</evidence>
<dbReference type="PANTHER" id="PTHR39697">
    <property type="entry name" value="RICIN B LECTIN DOMAIN-CONTAINING PROTEIN-RELATED"/>
    <property type="match status" value="1"/>
</dbReference>
<name>A0A7C8M458_9PLEO</name>
<keyword evidence="3" id="KW-1185">Reference proteome</keyword>
<gene>
    <name evidence="2" type="ORF">BDV95DRAFT_580934</name>
</gene>
<evidence type="ECO:0000313" key="2">
    <source>
        <dbReference type="EMBL" id="KAF2867938.1"/>
    </source>
</evidence>
<dbReference type="AlphaFoldDB" id="A0A7C8M458"/>
<evidence type="ECO:0000256" key="1">
    <source>
        <dbReference type="SAM" id="MobiDB-lite"/>
    </source>
</evidence>
<protein>
    <submittedName>
        <fullName evidence="2">Uncharacterized protein</fullName>
    </submittedName>
</protein>
<organism evidence="2 3">
    <name type="scientific">Massariosphaeria phaeospora</name>
    <dbReference type="NCBI Taxonomy" id="100035"/>
    <lineage>
        <taxon>Eukaryota</taxon>
        <taxon>Fungi</taxon>
        <taxon>Dikarya</taxon>
        <taxon>Ascomycota</taxon>
        <taxon>Pezizomycotina</taxon>
        <taxon>Dothideomycetes</taxon>
        <taxon>Pleosporomycetidae</taxon>
        <taxon>Pleosporales</taxon>
        <taxon>Pleosporales incertae sedis</taxon>
        <taxon>Massariosphaeria</taxon>
    </lineage>
</organism>